<comment type="caution">
    <text evidence="5">The sequence shown here is derived from an EMBL/GenBank/DDBJ whole genome shotgun (WGS) entry which is preliminary data.</text>
</comment>
<dbReference type="EMBL" id="MU864939">
    <property type="protein sequence ID" value="KAK4465430.1"/>
    <property type="molecule type" value="Genomic_DNA"/>
</dbReference>
<evidence type="ECO:0000256" key="2">
    <source>
        <dbReference type="ARBA" id="ARBA00022827"/>
    </source>
</evidence>
<evidence type="ECO:0000256" key="4">
    <source>
        <dbReference type="SAM" id="MobiDB-lite"/>
    </source>
</evidence>
<name>A0AAV9HWU0_9PEZI</name>
<evidence type="ECO:0000256" key="1">
    <source>
        <dbReference type="ARBA" id="ARBA00022630"/>
    </source>
</evidence>
<evidence type="ECO:0000313" key="6">
    <source>
        <dbReference type="Proteomes" id="UP001321749"/>
    </source>
</evidence>
<dbReference type="PANTHER" id="PTHR23023">
    <property type="entry name" value="DIMETHYLANILINE MONOOXYGENASE"/>
    <property type="match status" value="1"/>
</dbReference>
<dbReference type="AlphaFoldDB" id="A0AAV9HWU0"/>
<organism evidence="5 6">
    <name type="scientific">Cladorrhinum samala</name>
    <dbReference type="NCBI Taxonomy" id="585594"/>
    <lineage>
        <taxon>Eukaryota</taxon>
        <taxon>Fungi</taxon>
        <taxon>Dikarya</taxon>
        <taxon>Ascomycota</taxon>
        <taxon>Pezizomycotina</taxon>
        <taxon>Sordariomycetes</taxon>
        <taxon>Sordariomycetidae</taxon>
        <taxon>Sordariales</taxon>
        <taxon>Podosporaceae</taxon>
        <taxon>Cladorrhinum</taxon>
    </lineage>
</organism>
<dbReference type="SUPFAM" id="SSF51905">
    <property type="entry name" value="FAD/NAD(P)-binding domain"/>
    <property type="match status" value="1"/>
</dbReference>
<keyword evidence="2" id="KW-0274">FAD</keyword>
<sequence length="268" mass="28684">MSSESGEPSSPYHRDQLSSVPSNIIRSSPVNLLPLSSPEPSAGAHRINFNPSIAIIGAGITGLTAAAHRIGHSFTNLTIFDSSSSRGGIWNGVPTSTPTSLQINTAIYRPSVPLTPSGSYSPDETLPKPQPILSQIRSVSERYDLPSKTRFNTKVEDIYRDHDGRWIINPSRLGSFDGVICYVGSVGEPRVPRMPRLDGFHRSGAGQVWHSSKISGETRKCDVNETLIGHGGMDPGAILIGSPPRASRSTATAGDVKARPRPSRPTLS</sequence>
<keyword evidence="3" id="KW-0560">Oxidoreductase</keyword>
<evidence type="ECO:0000256" key="3">
    <source>
        <dbReference type="ARBA" id="ARBA00023002"/>
    </source>
</evidence>
<keyword evidence="1" id="KW-0285">Flavoprotein</keyword>
<feature type="region of interest" description="Disordered" evidence="4">
    <location>
        <begin position="1"/>
        <end position="20"/>
    </location>
</feature>
<evidence type="ECO:0000313" key="5">
    <source>
        <dbReference type="EMBL" id="KAK4465430.1"/>
    </source>
</evidence>
<reference evidence="5" key="2">
    <citation type="submission" date="2023-06" db="EMBL/GenBank/DDBJ databases">
        <authorList>
            <consortium name="Lawrence Berkeley National Laboratory"/>
            <person name="Mondo S.J."/>
            <person name="Hensen N."/>
            <person name="Bonometti L."/>
            <person name="Westerberg I."/>
            <person name="Brannstrom I.O."/>
            <person name="Guillou S."/>
            <person name="Cros-Aarteil S."/>
            <person name="Calhoun S."/>
            <person name="Haridas S."/>
            <person name="Kuo A."/>
            <person name="Pangilinan J."/>
            <person name="Riley R."/>
            <person name="Labutti K."/>
            <person name="Andreopoulos B."/>
            <person name="Lipzen A."/>
            <person name="Chen C."/>
            <person name="Yanf M."/>
            <person name="Daum C."/>
            <person name="Ng V."/>
            <person name="Clum A."/>
            <person name="Steindorff A."/>
            <person name="Ohm R."/>
            <person name="Martin F."/>
            <person name="Silar P."/>
            <person name="Natvig D."/>
            <person name="Lalanne C."/>
            <person name="Gautier V."/>
            <person name="Ament-Velasquez S.L."/>
            <person name="Kruys A."/>
            <person name="Hutchinson M.I."/>
            <person name="Powell A.J."/>
            <person name="Barry K."/>
            <person name="Miller A.N."/>
            <person name="Grigoriev I.V."/>
            <person name="Debuchy R."/>
            <person name="Gladieux P."/>
            <person name="Thoren M.H."/>
            <person name="Johannesson H."/>
        </authorList>
    </citation>
    <scope>NUCLEOTIDE SEQUENCE</scope>
    <source>
        <strain evidence="5">PSN324</strain>
    </source>
</reference>
<proteinExistence type="predicted"/>
<dbReference type="Proteomes" id="UP001321749">
    <property type="component" value="Unassembled WGS sequence"/>
</dbReference>
<dbReference type="Gene3D" id="3.50.50.60">
    <property type="entry name" value="FAD/NAD(P)-binding domain"/>
    <property type="match status" value="1"/>
</dbReference>
<dbReference type="InterPro" id="IPR036188">
    <property type="entry name" value="FAD/NAD-bd_sf"/>
</dbReference>
<dbReference type="InterPro" id="IPR050346">
    <property type="entry name" value="FMO-like"/>
</dbReference>
<gene>
    <name evidence="5" type="ORF">QBC42DRAFT_248505</name>
</gene>
<feature type="region of interest" description="Disordered" evidence="4">
    <location>
        <begin position="237"/>
        <end position="268"/>
    </location>
</feature>
<accession>A0AAV9HWU0</accession>
<dbReference type="GO" id="GO:0016491">
    <property type="term" value="F:oxidoreductase activity"/>
    <property type="evidence" value="ECO:0007669"/>
    <property type="project" value="UniProtKB-KW"/>
</dbReference>
<protein>
    <submittedName>
        <fullName evidence="5">Uncharacterized protein</fullName>
    </submittedName>
</protein>
<keyword evidence="6" id="KW-1185">Reference proteome</keyword>
<reference evidence="5" key="1">
    <citation type="journal article" date="2023" name="Mol. Phylogenet. Evol.">
        <title>Genome-scale phylogeny and comparative genomics of the fungal order Sordariales.</title>
        <authorList>
            <person name="Hensen N."/>
            <person name="Bonometti L."/>
            <person name="Westerberg I."/>
            <person name="Brannstrom I.O."/>
            <person name="Guillou S."/>
            <person name="Cros-Aarteil S."/>
            <person name="Calhoun S."/>
            <person name="Haridas S."/>
            <person name="Kuo A."/>
            <person name="Mondo S."/>
            <person name="Pangilinan J."/>
            <person name="Riley R."/>
            <person name="LaButti K."/>
            <person name="Andreopoulos B."/>
            <person name="Lipzen A."/>
            <person name="Chen C."/>
            <person name="Yan M."/>
            <person name="Daum C."/>
            <person name="Ng V."/>
            <person name="Clum A."/>
            <person name="Steindorff A."/>
            <person name="Ohm R.A."/>
            <person name="Martin F."/>
            <person name="Silar P."/>
            <person name="Natvig D.O."/>
            <person name="Lalanne C."/>
            <person name="Gautier V."/>
            <person name="Ament-Velasquez S.L."/>
            <person name="Kruys A."/>
            <person name="Hutchinson M.I."/>
            <person name="Powell A.J."/>
            <person name="Barry K."/>
            <person name="Miller A.N."/>
            <person name="Grigoriev I.V."/>
            <person name="Debuchy R."/>
            <person name="Gladieux P."/>
            <person name="Hiltunen Thoren M."/>
            <person name="Johannesson H."/>
        </authorList>
    </citation>
    <scope>NUCLEOTIDE SEQUENCE</scope>
    <source>
        <strain evidence="5">PSN324</strain>
    </source>
</reference>